<organism evidence="2 3">
    <name type="scientific">Candidatus Uhrbacteria bacterium RIFCSPLOWO2_01_FULL_47_25</name>
    <dbReference type="NCBI Taxonomy" id="1802402"/>
    <lineage>
        <taxon>Bacteria</taxon>
        <taxon>Candidatus Uhriibacteriota</taxon>
    </lineage>
</organism>
<dbReference type="EMBL" id="MGEK01000004">
    <property type="protein sequence ID" value="OGL83001.1"/>
    <property type="molecule type" value="Genomic_DNA"/>
</dbReference>
<sequence>MYEHTLGQVLWLAFRDTIESLLIYLPLVFGGLLIFVGGWVAAGLIGRGVERLGEYLGLDYVWERLRLNEPLMYIWPKQAISHALGMLVRWLLIFLLLSAVAEALHLSAVTGFLQSLVSYLPHLVSAIVILMIGVLAAGVLDKLTTIGVVATRFGPSDLLGAVIRWSVLIFSFLAAARELGVSNDLIQTVITGFVAMLAIAGGIAFGLGGKDYVTGLISKINRDFTRQ</sequence>
<proteinExistence type="predicted"/>
<evidence type="ECO:0000313" key="2">
    <source>
        <dbReference type="EMBL" id="OGL83001.1"/>
    </source>
</evidence>
<name>A0A1F7UXH8_9BACT</name>
<feature type="transmembrane region" description="Helical" evidence="1">
    <location>
        <begin position="21"/>
        <end position="45"/>
    </location>
</feature>
<evidence type="ECO:0000313" key="3">
    <source>
        <dbReference type="Proteomes" id="UP000176846"/>
    </source>
</evidence>
<feature type="transmembrane region" description="Helical" evidence="1">
    <location>
        <begin position="119"/>
        <end position="140"/>
    </location>
</feature>
<feature type="transmembrane region" description="Helical" evidence="1">
    <location>
        <begin position="87"/>
        <end position="113"/>
    </location>
</feature>
<dbReference type="Proteomes" id="UP000176846">
    <property type="component" value="Unassembled WGS sequence"/>
</dbReference>
<dbReference type="AlphaFoldDB" id="A0A1F7UXH8"/>
<evidence type="ECO:0008006" key="4">
    <source>
        <dbReference type="Google" id="ProtNLM"/>
    </source>
</evidence>
<dbReference type="Pfam" id="PF05552">
    <property type="entry name" value="MS_channel_1st_1"/>
    <property type="match status" value="2"/>
</dbReference>
<accession>A0A1F7UXH8</accession>
<reference evidence="2 3" key="1">
    <citation type="journal article" date="2016" name="Nat. Commun.">
        <title>Thousands of microbial genomes shed light on interconnected biogeochemical processes in an aquifer system.</title>
        <authorList>
            <person name="Anantharaman K."/>
            <person name="Brown C.T."/>
            <person name="Hug L.A."/>
            <person name="Sharon I."/>
            <person name="Castelle C.J."/>
            <person name="Probst A.J."/>
            <person name="Thomas B.C."/>
            <person name="Singh A."/>
            <person name="Wilkins M.J."/>
            <person name="Karaoz U."/>
            <person name="Brodie E.L."/>
            <person name="Williams K.H."/>
            <person name="Hubbard S.S."/>
            <person name="Banfield J.F."/>
        </authorList>
    </citation>
    <scope>NUCLEOTIDE SEQUENCE [LARGE SCALE GENOMIC DNA]</scope>
</reference>
<feature type="transmembrane region" description="Helical" evidence="1">
    <location>
        <begin position="185"/>
        <end position="207"/>
    </location>
</feature>
<gene>
    <name evidence="2" type="ORF">A2936_03545</name>
</gene>
<dbReference type="Gene3D" id="1.10.287.1260">
    <property type="match status" value="1"/>
</dbReference>
<dbReference type="InterPro" id="IPR008910">
    <property type="entry name" value="MSC_TM_helix"/>
</dbReference>
<protein>
    <recommendedName>
        <fullName evidence="4">Small-conductance mechanosensitive ion channel</fullName>
    </recommendedName>
</protein>
<evidence type="ECO:0000256" key="1">
    <source>
        <dbReference type="SAM" id="Phobius"/>
    </source>
</evidence>
<feature type="transmembrane region" description="Helical" evidence="1">
    <location>
        <begin position="161"/>
        <end position="179"/>
    </location>
</feature>
<keyword evidence="1" id="KW-0812">Transmembrane</keyword>
<keyword evidence="1" id="KW-1133">Transmembrane helix</keyword>
<comment type="caution">
    <text evidence="2">The sequence shown here is derived from an EMBL/GenBank/DDBJ whole genome shotgun (WGS) entry which is preliminary data.</text>
</comment>
<keyword evidence="1" id="KW-0472">Membrane</keyword>